<name>A0A656PN52_UNCKA</name>
<organism evidence="1 2">
    <name type="scientific">candidate division WWE3 bacterium</name>
    <dbReference type="NCBI Taxonomy" id="2053526"/>
    <lineage>
        <taxon>Bacteria</taxon>
        <taxon>Katanobacteria</taxon>
    </lineage>
</organism>
<reference evidence="1 2" key="1">
    <citation type="journal article" date="2018" name="Nat. Biotechnol.">
        <title>A standardized bacterial taxonomy based on genome phylogeny substantially revises the tree of life.</title>
        <authorList>
            <person name="Parks D.H."/>
            <person name="Chuvochina M."/>
            <person name="Waite D.W."/>
            <person name="Rinke C."/>
            <person name="Skarshewski A."/>
            <person name="Chaumeil P.A."/>
            <person name="Hugenholtz P."/>
        </authorList>
    </citation>
    <scope>NUCLEOTIDE SEQUENCE [LARGE SCALE GENOMIC DNA]</scope>
    <source>
        <strain evidence="1">UBA12021</strain>
    </source>
</reference>
<proteinExistence type="predicted"/>
<comment type="caution">
    <text evidence="1">The sequence shown here is derived from an EMBL/GenBank/DDBJ whole genome shotgun (WGS) entry which is preliminary data.</text>
</comment>
<gene>
    <name evidence="1" type="ORF">DIU24_03175</name>
</gene>
<accession>A0A656PN52</accession>
<evidence type="ECO:0000313" key="2">
    <source>
        <dbReference type="Proteomes" id="UP000262056"/>
    </source>
</evidence>
<dbReference type="AlphaFoldDB" id="A0A656PN52"/>
<protein>
    <submittedName>
        <fullName evidence="1">Uncharacterized protein</fullName>
    </submittedName>
</protein>
<sequence length="338" mass="38147">MKKIFFITMGALLLVLAPIYLYIRVFSKESTTPAQQPEQNATKDKEYIFEELGISLVVPEDLHVIKSPGFNASTGKLESYTFYIQNYGDESGPATGDFQIYGLYQPSLPEITPEDIAAIKDDAENYVNVKEFSTGAIQGYEARQKGERANYVYFFLLNERILKIAVSQGTEINKAAAEKILKTLKVIEKIQTIDDTEATAPGMRKEYNFSYPKGWKVAKVNNATSVTSPDYKMSGDDTVLETGIELAVYKKRADSATINEELALNPVTLQIPNKTDAVVAGQNAIRYEYSYEGVNAIMTEFIKDGMRYSLRYRFTAEDSKNIYMGIYEEMLRTFEFVN</sequence>
<dbReference type="EMBL" id="DQFB01000004">
    <property type="protein sequence ID" value="HCQ40684.1"/>
    <property type="molecule type" value="Genomic_DNA"/>
</dbReference>
<evidence type="ECO:0000313" key="1">
    <source>
        <dbReference type="EMBL" id="HCQ40684.1"/>
    </source>
</evidence>
<dbReference type="Proteomes" id="UP000262056">
    <property type="component" value="Unassembled WGS sequence"/>
</dbReference>